<evidence type="ECO:0000313" key="1">
    <source>
        <dbReference type="EMBL" id="VEL32194.1"/>
    </source>
</evidence>
<dbReference type="EMBL" id="CAAALY010131320">
    <property type="protein sequence ID" value="VEL32194.1"/>
    <property type="molecule type" value="Genomic_DNA"/>
</dbReference>
<dbReference type="AlphaFoldDB" id="A0A3S5AUA4"/>
<proteinExistence type="predicted"/>
<name>A0A3S5AUA4_9PLAT</name>
<protein>
    <submittedName>
        <fullName evidence="1">Uncharacterized protein</fullName>
    </submittedName>
</protein>
<comment type="caution">
    <text evidence="1">The sequence shown here is derived from an EMBL/GenBank/DDBJ whole genome shotgun (WGS) entry which is preliminary data.</text>
</comment>
<gene>
    <name evidence="1" type="ORF">PXEA_LOCUS25634</name>
</gene>
<keyword evidence="2" id="KW-1185">Reference proteome</keyword>
<sequence length="105" mass="12242">MMPTTMPVKRLGMYHINGPNLEMMMVRSYKSSYQYDQVAKTRSNNLQANFWLPFTIGDFAYLLWEYLSSLYKCYRREAVLRREGICRLTESLTANVLLGPPSCEA</sequence>
<dbReference type="Proteomes" id="UP000784294">
    <property type="component" value="Unassembled WGS sequence"/>
</dbReference>
<accession>A0A3S5AUA4</accession>
<evidence type="ECO:0000313" key="2">
    <source>
        <dbReference type="Proteomes" id="UP000784294"/>
    </source>
</evidence>
<organism evidence="1 2">
    <name type="scientific">Protopolystoma xenopodis</name>
    <dbReference type="NCBI Taxonomy" id="117903"/>
    <lineage>
        <taxon>Eukaryota</taxon>
        <taxon>Metazoa</taxon>
        <taxon>Spiralia</taxon>
        <taxon>Lophotrochozoa</taxon>
        <taxon>Platyhelminthes</taxon>
        <taxon>Monogenea</taxon>
        <taxon>Polyopisthocotylea</taxon>
        <taxon>Polystomatidea</taxon>
        <taxon>Polystomatidae</taxon>
        <taxon>Protopolystoma</taxon>
    </lineage>
</organism>
<reference evidence="1" key="1">
    <citation type="submission" date="2018-11" db="EMBL/GenBank/DDBJ databases">
        <authorList>
            <consortium name="Pathogen Informatics"/>
        </authorList>
    </citation>
    <scope>NUCLEOTIDE SEQUENCE</scope>
</reference>